<proteinExistence type="predicted"/>
<evidence type="ECO:0000256" key="3">
    <source>
        <dbReference type="ARBA" id="ARBA00048679"/>
    </source>
</evidence>
<reference evidence="5" key="1">
    <citation type="submission" date="2020-11" db="EMBL/GenBank/DDBJ databases">
        <authorList>
            <person name="Tran Van P."/>
        </authorList>
    </citation>
    <scope>NUCLEOTIDE SEQUENCE</scope>
</reference>
<dbReference type="InterPro" id="IPR050839">
    <property type="entry name" value="Rho-assoc_Ser/Thr_Kinase"/>
</dbReference>
<evidence type="ECO:0000313" key="5">
    <source>
        <dbReference type="EMBL" id="CAD7441975.1"/>
    </source>
</evidence>
<keyword evidence="1" id="KW-0597">Phosphoprotein</keyword>
<comment type="catalytic activity">
    <reaction evidence="2">
        <text>L-threonyl-[protein] + ATP = O-phospho-L-threonyl-[protein] + ADP + H(+)</text>
        <dbReference type="Rhea" id="RHEA:46608"/>
        <dbReference type="Rhea" id="RHEA-COMP:11060"/>
        <dbReference type="Rhea" id="RHEA-COMP:11605"/>
        <dbReference type="ChEBI" id="CHEBI:15378"/>
        <dbReference type="ChEBI" id="CHEBI:30013"/>
        <dbReference type="ChEBI" id="CHEBI:30616"/>
        <dbReference type="ChEBI" id="CHEBI:61977"/>
        <dbReference type="ChEBI" id="CHEBI:456216"/>
        <dbReference type="EC" id="2.7.11.1"/>
    </reaction>
</comment>
<dbReference type="PANTHER" id="PTHR22988:SF76">
    <property type="entry name" value="CHROMOSOME UNDETERMINED SCAFFOLD_135, WHOLE GENOME SHOTGUN SEQUENCE"/>
    <property type="match status" value="1"/>
</dbReference>
<feature type="compositionally biased region" description="Polar residues" evidence="4">
    <location>
        <begin position="519"/>
        <end position="534"/>
    </location>
</feature>
<feature type="compositionally biased region" description="Low complexity" evidence="4">
    <location>
        <begin position="320"/>
        <end position="345"/>
    </location>
</feature>
<dbReference type="PANTHER" id="PTHR22988">
    <property type="entry name" value="MYOTONIC DYSTROPHY S/T KINASE-RELATED"/>
    <property type="match status" value="1"/>
</dbReference>
<dbReference type="AlphaFoldDB" id="A0A7R9EW26"/>
<feature type="compositionally biased region" description="Polar residues" evidence="4">
    <location>
        <begin position="306"/>
        <end position="318"/>
    </location>
</feature>
<name>A0A7R9EW26_9NEOP</name>
<feature type="region of interest" description="Disordered" evidence="4">
    <location>
        <begin position="1"/>
        <end position="20"/>
    </location>
</feature>
<feature type="compositionally biased region" description="Low complexity" evidence="4">
    <location>
        <begin position="471"/>
        <end position="488"/>
    </location>
</feature>
<accession>A0A7R9EW26</accession>
<dbReference type="EMBL" id="OD565519">
    <property type="protein sequence ID" value="CAD7441975.1"/>
    <property type="molecule type" value="Genomic_DNA"/>
</dbReference>
<evidence type="ECO:0000256" key="4">
    <source>
        <dbReference type="SAM" id="MobiDB-lite"/>
    </source>
</evidence>
<organism evidence="5">
    <name type="scientific">Timema bartmani</name>
    <dbReference type="NCBI Taxonomy" id="61472"/>
    <lineage>
        <taxon>Eukaryota</taxon>
        <taxon>Metazoa</taxon>
        <taxon>Ecdysozoa</taxon>
        <taxon>Arthropoda</taxon>
        <taxon>Hexapoda</taxon>
        <taxon>Insecta</taxon>
        <taxon>Pterygota</taxon>
        <taxon>Neoptera</taxon>
        <taxon>Polyneoptera</taxon>
        <taxon>Phasmatodea</taxon>
        <taxon>Timematodea</taxon>
        <taxon>Timematoidea</taxon>
        <taxon>Timematidae</taxon>
        <taxon>Timema</taxon>
    </lineage>
</organism>
<evidence type="ECO:0000256" key="1">
    <source>
        <dbReference type="ARBA" id="ARBA00022553"/>
    </source>
</evidence>
<feature type="compositionally biased region" description="Polar residues" evidence="4">
    <location>
        <begin position="356"/>
        <end position="366"/>
    </location>
</feature>
<dbReference type="GO" id="GO:0004674">
    <property type="term" value="F:protein serine/threonine kinase activity"/>
    <property type="evidence" value="ECO:0007669"/>
    <property type="project" value="UniProtKB-EC"/>
</dbReference>
<comment type="catalytic activity">
    <reaction evidence="3">
        <text>L-seryl-[protein] + ATP = O-phospho-L-seryl-[protein] + ADP + H(+)</text>
        <dbReference type="Rhea" id="RHEA:17989"/>
        <dbReference type="Rhea" id="RHEA-COMP:9863"/>
        <dbReference type="Rhea" id="RHEA-COMP:11604"/>
        <dbReference type="ChEBI" id="CHEBI:15378"/>
        <dbReference type="ChEBI" id="CHEBI:29999"/>
        <dbReference type="ChEBI" id="CHEBI:30616"/>
        <dbReference type="ChEBI" id="CHEBI:83421"/>
        <dbReference type="ChEBI" id="CHEBI:456216"/>
        <dbReference type="EC" id="2.7.11.1"/>
    </reaction>
</comment>
<feature type="compositionally biased region" description="Low complexity" evidence="4">
    <location>
        <begin position="292"/>
        <end position="305"/>
    </location>
</feature>
<sequence>MGQQSRLGTMNPATKARSSGYHQKALEEIRNSLLPFAHAGGGGESSGASTVSSASSNGFDKELTALRQALSHLVSMGYTETLWVFSPLFQTLGILTVIPDTVGILTVIPDTVGILTVISDTVGILTVISDTVGILTVISDTVGILTVIPDTVGILTVISDTDASLKALKFAGGRLEAALDYLSKQQMEPANGITKGSSAGLATMGSKLIRKPSLERGSPALDSGAGSSRSDSPRLAPDHPQLSRQYSPSSFTEPPPPPPPRCSSTPPPPPPPHPASVQHLLKRMSPAPSRPAPTTQSSQTPSTQRGNSPVGSRQQPMVVQNGPQAQQQLTQQMQALNLYPSGGSTEPPPPYPSYTASIQSRQSPTQDYRKSPSSGIYSGSPSPVSSPAPPSVARPTPLQAWGARQAKTQPPIIMQSVKSTQVQKPVLQTAIAPTAPPVPGSAGANSSPPPPSYATSIQQKQQQHHKGGGTVPTPASSPVTVPTTDPPSYASTMQALAAQRGQVLPPPPYGPEPGAQVATVESSVSPRPSASVQRKFSPATSRSESPETPPLPPTTSSSVAVQNGASERRTSAYKVNHQSPIPERKRMSKEKEEERRDCKVRNYSPQAFKFFMEQHIENLANALVVLSSTAKDGEIEVRISVINWETTLHIPKSANMSAEGMDLILKLCIGADRRLGKNAGEIKTHQFFSRVDFDLGLRRQVAPHIPRIQFSTDTSNFDPVDPERLRDSGGSSGSDEPTDGGKLFHGFFEFTFRRFFDDGGGGPAYPGKISLDDTDNQGGPVYV</sequence>
<feature type="compositionally biased region" description="Basic and acidic residues" evidence="4">
    <location>
        <begin position="582"/>
        <end position="598"/>
    </location>
</feature>
<dbReference type="Gene3D" id="1.10.510.10">
    <property type="entry name" value="Transferase(Phosphotransferase) domain 1"/>
    <property type="match status" value="1"/>
</dbReference>
<protein>
    <submittedName>
        <fullName evidence="5">Uncharacterized protein</fullName>
    </submittedName>
</protein>
<feature type="compositionally biased region" description="Pro residues" evidence="4">
    <location>
        <begin position="253"/>
        <end position="274"/>
    </location>
</feature>
<evidence type="ECO:0000256" key="2">
    <source>
        <dbReference type="ARBA" id="ARBA00047899"/>
    </source>
</evidence>
<feature type="region of interest" description="Disordered" evidence="4">
    <location>
        <begin position="210"/>
        <end position="598"/>
    </location>
</feature>
<gene>
    <name evidence="5" type="ORF">TBIB3V08_LOCUS4418</name>
</gene>
<feature type="region of interest" description="Disordered" evidence="4">
    <location>
        <begin position="708"/>
        <end position="740"/>
    </location>
</feature>
<feature type="compositionally biased region" description="Low complexity" evidence="4">
    <location>
        <begin position="371"/>
        <end position="383"/>
    </location>
</feature>